<keyword evidence="2" id="KW-0520">NAD</keyword>
<dbReference type="GO" id="GO:0051287">
    <property type="term" value="F:NAD binding"/>
    <property type="evidence" value="ECO:0007669"/>
    <property type="project" value="InterPro"/>
</dbReference>
<keyword evidence="7" id="KW-1185">Reference proteome</keyword>
<dbReference type="InterPro" id="IPR058205">
    <property type="entry name" value="D-LDH-like"/>
</dbReference>
<evidence type="ECO:0000256" key="1">
    <source>
        <dbReference type="ARBA" id="ARBA00005854"/>
    </source>
</evidence>
<dbReference type="Gene3D" id="3.40.50.720">
    <property type="entry name" value="NAD(P)-binding Rossmann-like Domain"/>
    <property type="match status" value="2"/>
</dbReference>
<dbReference type="Proteomes" id="UP000232230">
    <property type="component" value="Chromosome"/>
</dbReference>
<name>A0A2K8NYQ4_9MOLU</name>
<dbReference type="AlphaFoldDB" id="A0A2K8NYQ4"/>
<dbReference type="InterPro" id="IPR006140">
    <property type="entry name" value="D-isomer_DH_NAD-bd"/>
</dbReference>
<protein>
    <submittedName>
        <fullName evidence="6">Lactate dehydrogenase</fullName>
    </submittedName>
</protein>
<dbReference type="InterPro" id="IPR029752">
    <property type="entry name" value="D-isomer_DH_CS1"/>
</dbReference>
<dbReference type="InterPro" id="IPR036291">
    <property type="entry name" value="NAD(P)-bd_dom_sf"/>
</dbReference>
<evidence type="ECO:0000256" key="2">
    <source>
        <dbReference type="ARBA" id="ARBA00023027"/>
    </source>
</evidence>
<feature type="domain" description="D-isomer specific 2-hydroxyacid dehydrogenase catalytic" evidence="4">
    <location>
        <begin position="22"/>
        <end position="334"/>
    </location>
</feature>
<dbReference type="PROSITE" id="PS00065">
    <property type="entry name" value="D_2_HYDROXYACID_DH_1"/>
    <property type="match status" value="1"/>
</dbReference>
<feature type="domain" description="D-isomer specific 2-hydroxyacid dehydrogenase NAD-binding" evidence="5">
    <location>
        <begin position="115"/>
        <end position="302"/>
    </location>
</feature>
<evidence type="ECO:0000313" key="7">
    <source>
        <dbReference type="Proteomes" id="UP000232230"/>
    </source>
</evidence>
<accession>A0A2K8NYQ4</accession>
<dbReference type="Pfam" id="PF02826">
    <property type="entry name" value="2-Hacid_dh_C"/>
    <property type="match status" value="1"/>
</dbReference>
<evidence type="ECO:0000256" key="3">
    <source>
        <dbReference type="RuleBase" id="RU003719"/>
    </source>
</evidence>
<dbReference type="PANTHER" id="PTHR43026">
    <property type="entry name" value="2-HYDROXYACID DEHYDROGENASE HOMOLOG 1-RELATED"/>
    <property type="match status" value="1"/>
</dbReference>
<evidence type="ECO:0000259" key="5">
    <source>
        <dbReference type="Pfam" id="PF02826"/>
    </source>
</evidence>
<dbReference type="GO" id="GO:0008720">
    <property type="term" value="F:D-lactate dehydrogenase (NAD+) activity"/>
    <property type="evidence" value="ECO:0007669"/>
    <property type="project" value="TreeGrafter"/>
</dbReference>
<dbReference type="RefSeq" id="WP_024863447.1">
    <property type="nucleotide sequence ID" value="NZ_CP024965.1"/>
</dbReference>
<gene>
    <name evidence="6" type="primary">ldhA</name>
    <name evidence="6" type="ORF">ESOMN_v1c05450</name>
</gene>
<dbReference type="EMBL" id="CP024965">
    <property type="protein sequence ID" value="ATZ18927.1"/>
    <property type="molecule type" value="Genomic_DNA"/>
</dbReference>
<evidence type="ECO:0000313" key="6">
    <source>
        <dbReference type="EMBL" id="ATZ18927.1"/>
    </source>
</evidence>
<organism evidence="6 7">
    <name type="scientific">Williamsoniiplasma somnilux</name>
    <dbReference type="NCBI Taxonomy" id="215578"/>
    <lineage>
        <taxon>Bacteria</taxon>
        <taxon>Bacillati</taxon>
        <taxon>Mycoplasmatota</taxon>
        <taxon>Mollicutes</taxon>
        <taxon>Entomoplasmatales</taxon>
        <taxon>Williamsoniiplasma</taxon>
    </lineage>
</organism>
<reference evidence="6 7" key="1">
    <citation type="submission" date="2017-11" db="EMBL/GenBank/DDBJ databases">
        <title>Genome sequence of Entomoplasma somnilux PYAN-1 (ATCC 49194).</title>
        <authorList>
            <person name="Lo W.-S."/>
            <person name="Gasparich G.E."/>
            <person name="Kuo C.-H."/>
        </authorList>
    </citation>
    <scope>NUCLEOTIDE SEQUENCE [LARGE SCALE GENOMIC DNA]</scope>
    <source>
        <strain evidence="6 7">PYAN-1</strain>
    </source>
</reference>
<sequence length="334" mass="37312">MKIFCYGIQDAEKSIFELENKKFKNELFYTNDLLNSENIKNFPNGMDAVILFVNCKADEKALKTFKEKGVKYIVTRTVGTDHIDLKTAASLGYKVGRVPSYSPTAVASLAFAGGIELLRRSGWMFNQTKDFNFKIDGNMFAKELKNSTIGIIGTGKIGYETAKYWKGTGAKVLGFDLFPNDKNNEVLEYTDLETLIKKSELISLHVPYIKGENENLINEALISKMKDFASIVNVSRAPLVDTKAIISAIKSNKLYGYAGDVFTNEGDLINKKLTEADVMKINPEIVELLKLYPRVLISPHVAYFTDEAVKNMAEISFQNLKQLVETGTCDTAVN</sequence>
<keyword evidence="3" id="KW-0560">Oxidoreductase</keyword>
<dbReference type="Pfam" id="PF00389">
    <property type="entry name" value="2-Hacid_dh"/>
    <property type="match status" value="1"/>
</dbReference>
<dbReference type="SUPFAM" id="SSF51735">
    <property type="entry name" value="NAD(P)-binding Rossmann-fold domains"/>
    <property type="match status" value="1"/>
</dbReference>
<proteinExistence type="inferred from homology"/>
<dbReference type="InterPro" id="IPR006139">
    <property type="entry name" value="D-isomer_2_OHA_DH_cat_dom"/>
</dbReference>
<dbReference type="PANTHER" id="PTHR43026:SF1">
    <property type="entry name" value="2-HYDROXYACID DEHYDROGENASE HOMOLOG 1-RELATED"/>
    <property type="match status" value="1"/>
</dbReference>
<evidence type="ECO:0000259" key="4">
    <source>
        <dbReference type="Pfam" id="PF00389"/>
    </source>
</evidence>
<dbReference type="SUPFAM" id="SSF52283">
    <property type="entry name" value="Formate/glycerate dehydrogenase catalytic domain-like"/>
    <property type="match status" value="1"/>
</dbReference>
<dbReference type="KEGG" id="esx:ESOMN_v1c05450"/>
<comment type="similarity">
    <text evidence="1 3">Belongs to the D-isomer specific 2-hydroxyacid dehydrogenase family.</text>
</comment>